<gene>
    <name evidence="3" type="ORF">CTB96_09450</name>
</gene>
<name>A0A317ZWG6_9MICO</name>
<dbReference type="GO" id="GO:0005829">
    <property type="term" value="C:cytosol"/>
    <property type="evidence" value="ECO:0007669"/>
    <property type="project" value="TreeGrafter"/>
</dbReference>
<sequence>MVSLEPRPAGAPALPMSPLTLGTSGWSPRTAAENAATDTLAADFAAGRLGTNVIDTSNIYGDSHSEEVIGRALAGTVRTGLLVQTKLDRNVERNDFSAAQMELSLRQSLDRLGLDSIDVLFLHDPENVGFDAVMQKGGAVDALVAMRDRGVARYIGISGGPVSMLQRFVETDIFDAVINHNRFTLVDRSATGLFQAARDRSMIIENAAPFGAGILTGDPRFAGTYAYGPIRPETQVAVDAAARIAGEAGIPLAALALQFSLRHPLVDTTVVGVRTRARFDEAVAHATIDVPDEVWTALDRIAPSPEIGVDTP</sequence>
<evidence type="ECO:0000313" key="3">
    <source>
        <dbReference type="EMBL" id="PXA69793.1"/>
    </source>
</evidence>
<feature type="domain" description="NADP-dependent oxidoreductase" evidence="2">
    <location>
        <begin position="19"/>
        <end position="301"/>
    </location>
</feature>
<evidence type="ECO:0000259" key="2">
    <source>
        <dbReference type="Pfam" id="PF00248"/>
    </source>
</evidence>
<dbReference type="InterPro" id="IPR020471">
    <property type="entry name" value="AKR"/>
</dbReference>
<dbReference type="EMBL" id="QHLY01000010">
    <property type="protein sequence ID" value="PXA69793.1"/>
    <property type="molecule type" value="Genomic_DNA"/>
</dbReference>
<dbReference type="InterPro" id="IPR036812">
    <property type="entry name" value="NAD(P)_OxRdtase_dom_sf"/>
</dbReference>
<dbReference type="OrthoDB" id="9768851at2"/>
<dbReference type="InterPro" id="IPR023210">
    <property type="entry name" value="NADP_OxRdtase_dom"/>
</dbReference>
<evidence type="ECO:0000313" key="4">
    <source>
        <dbReference type="Proteomes" id="UP000246722"/>
    </source>
</evidence>
<dbReference type="PANTHER" id="PTHR42686:SF1">
    <property type="entry name" value="GH17980P-RELATED"/>
    <property type="match status" value="1"/>
</dbReference>
<protein>
    <submittedName>
        <fullName evidence="3">Oxidoreductase</fullName>
    </submittedName>
</protein>
<keyword evidence="4" id="KW-1185">Reference proteome</keyword>
<dbReference type="GO" id="GO:0016491">
    <property type="term" value="F:oxidoreductase activity"/>
    <property type="evidence" value="ECO:0007669"/>
    <property type="project" value="InterPro"/>
</dbReference>
<dbReference type="Proteomes" id="UP000246722">
    <property type="component" value="Unassembled WGS sequence"/>
</dbReference>
<organism evidence="3 4">
    <name type="scientific">Cryobacterium arcticum</name>
    <dbReference type="NCBI Taxonomy" id="670052"/>
    <lineage>
        <taxon>Bacteria</taxon>
        <taxon>Bacillati</taxon>
        <taxon>Actinomycetota</taxon>
        <taxon>Actinomycetes</taxon>
        <taxon>Micrococcales</taxon>
        <taxon>Microbacteriaceae</taxon>
        <taxon>Cryobacterium</taxon>
    </lineage>
</organism>
<evidence type="ECO:0000256" key="1">
    <source>
        <dbReference type="SAM" id="MobiDB-lite"/>
    </source>
</evidence>
<dbReference type="PANTHER" id="PTHR42686">
    <property type="entry name" value="GH17980P-RELATED"/>
    <property type="match status" value="1"/>
</dbReference>
<reference evidence="3 4" key="1">
    <citation type="submission" date="2018-05" db="EMBL/GenBank/DDBJ databases">
        <title>Genetic diversity of glacier-inhabiting Cryobacterium bacteria in China and description of Cryobacterium mengkeensis sp. nov. and Arthrobacter glacialis sp. nov.</title>
        <authorList>
            <person name="Liu Q."/>
            <person name="Xin Y.-H."/>
        </authorList>
    </citation>
    <scope>NUCLEOTIDE SEQUENCE [LARGE SCALE GENOMIC DNA]</scope>
    <source>
        <strain evidence="3 4">SK-1</strain>
    </source>
</reference>
<feature type="region of interest" description="Disordered" evidence="1">
    <location>
        <begin position="1"/>
        <end position="28"/>
    </location>
</feature>
<dbReference type="RefSeq" id="WP_110126684.1">
    <property type="nucleotide sequence ID" value="NZ_QHLY01000010.1"/>
</dbReference>
<dbReference type="Gene3D" id="3.20.20.100">
    <property type="entry name" value="NADP-dependent oxidoreductase domain"/>
    <property type="match status" value="1"/>
</dbReference>
<comment type="caution">
    <text evidence="3">The sequence shown here is derived from an EMBL/GenBank/DDBJ whole genome shotgun (WGS) entry which is preliminary data.</text>
</comment>
<dbReference type="Pfam" id="PF00248">
    <property type="entry name" value="Aldo_ket_red"/>
    <property type="match status" value="1"/>
</dbReference>
<dbReference type="CDD" id="cd19090">
    <property type="entry name" value="AKR_AKR15A-like"/>
    <property type="match status" value="1"/>
</dbReference>
<dbReference type="AlphaFoldDB" id="A0A317ZWG6"/>
<proteinExistence type="predicted"/>
<dbReference type="SUPFAM" id="SSF51430">
    <property type="entry name" value="NAD(P)-linked oxidoreductase"/>
    <property type="match status" value="1"/>
</dbReference>
<accession>A0A317ZWG6</accession>